<dbReference type="Gene3D" id="3.40.50.1820">
    <property type="entry name" value="alpha/beta hydrolase"/>
    <property type="match status" value="1"/>
</dbReference>
<accession>A0A381RMR4</accession>
<reference evidence="3" key="1">
    <citation type="submission" date="2018-05" db="EMBL/GenBank/DDBJ databases">
        <authorList>
            <person name="Lanie J.A."/>
            <person name="Ng W.-L."/>
            <person name="Kazmierczak K.M."/>
            <person name="Andrzejewski T.M."/>
            <person name="Davidsen T.M."/>
            <person name="Wayne K.J."/>
            <person name="Tettelin H."/>
            <person name="Glass J.I."/>
            <person name="Rusch D."/>
            <person name="Podicherti R."/>
            <person name="Tsui H.-C.T."/>
            <person name="Winkler M.E."/>
        </authorList>
    </citation>
    <scope>NUCLEOTIDE SEQUENCE</scope>
</reference>
<dbReference type="InterPro" id="IPR050266">
    <property type="entry name" value="AB_hydrolase_sf"/>
</dbReference>
<protein>
    <recommendedName>
        <fullName evidence="2">AB hydrolase-1 domain-containing protein</fullName>
    </recommendedName>
</protein>
<evidence type="ECO:0000313" key="3">
    <source>
        <dbReference type="EMBL" id="SUZ93142.1"/>
    </source>
</evidence>
<sequence>MPMLEINNHSMYYEIHGEGPPAVCMGGWGTFCHGNEKLLARGLTDEFQVLVFDYRGICDSEDDPSTEPSMKLHADDLIGLLDHLQWNNVHLIGLVGMGCCVAQEVAINRPDLVRSMINMGAWAYCDPYLYDQLKLFRNVHRDSGFFTFQEKVSIYSFLPEYYNDNKDKLLGPNAGWKELRGNYETHARLVEACLNHDVRDQLSSIEAPTLIIHAGKDLVTGPRTTLPLEEGIPNAEGILMENVAHVVAGKEQKIAFCKILFEFLQKH</sequence>
<proteinExistence type="predicted"/>
<feature type="domain" description="AB hydrolase-1" evidence="2">
    <location>
        <begin position="26"/>
        <end position="247"/>
    </location>
</feature>
<dbReference type="SUPFAM" id="SSF53474">
    <property type="entry name" value="alpha/beta-Hydrolases"/>
    <property type="match status" value="1"/>
</dbReference>
<dbReference type="Pfam" id="PF00561">
    <property type="entry name" value="Abhydrolase_1"/>
    <property type="match status" value="1"/>
</dbReference>
<dbReference type="PANTHER" id="PTHR43798:SF31">
    <property type="entry name" value="AB HYDROLASE SUPERFAMILY PROTEIN YCLE"/>
    <property type="match status" value="1"/>
</dbReference>
<dbReference type="InterPro" id="IPR029058">
    <property type="entry name" value="AB_hydrolase_fold"/>
</dbReference>
<organism evidence="3">
    <name type="scientific">marine metagenome</name>
    <dbReference type="NCBI Taxonomy" id="408172"/>
    <lineage>
        <taxon>unclassified sequences</taxon>
        <taxon>metagenomes</taxon>
        <taxon>ecological metagenomes</taxon>
    </lineage>
</organism>
<dbReference type="GO" id="GO:0016787">
    <property type="term" value="F:hydrolase activity"/>
    <property type="evidence" value="ECO:0007669"/>
    <property type="project" value="UniProtKB-KW"/>
</dbReference>
<dbReference type="AlphaFoldDB" id="A0A381RMR4"/>
<gene>
    <name evidence="3" type="ORF">METZ01_LOCUS45996</name>
</gene>
<dbReference type="GO" id="GO:0016020">
    <property type="term" value="C:membrane"/>
    <property type="evidence" value="ECO:0007669"/>
    <property type="project" value="TreeGrafter"/>
</dbReference>
<evidence type="ECO:0000259" key="2">
    <source>
        <dbReference type="Pfam" id="PF00561"/>
    </source>
</evidence>
<dbReference type="InterPro" id="IPR000073">
    <property type="entry name" value="AB_hydrolase_1"/>
</dbReference>
<name>A0A381RMR4_9ZZZZ</name>
<dbReference type="PANTHER" id="PTHR43798">
    <property type="entry name" value="MONOACYLGLYCEROL LIPASE"/>
    <property type="match status" value="1"/>
</dbReference>
<keyword evidence="1" id="KW-0378">Hydrolase</keyword>
<evidence type="ECO:0000256" key="1">
    <source>
        <dbReference type="ARBA" id="ARBA00022801"/>
    </source>
</evidence>
<dbReference type="EMBL" id="UINC01002121">
    <property type="protein sequence ID" value="SUZ93142.1"/>
    <property type="molecule type" value="Genomic_DNA"/>
</dbReference>